<keyword evidence="5" id="KW-1185">Reference proteome</keyword>
<accession>A0A2G5B8V1</accession>
<protein>
    <submittedName>
        <fullName evidence="4">COX5B-domain-containing protein</fullName>
    </submittedName>
</protein>
<evidence type="ECO:0000313" key="4">
    <source>
        <dbReference type="EMBL" id="PIA15157.1"/>
    </source>
</evidence>
<feature type="binding site" evidence="3">
    <location>
        <position position="137"/>
    </location>
    <ligand>
        <name>Zn(2+)</name>
        <dbReference type="ChEBI" id="CHEBI:29105"/>
    </ligand>
</feature>
<evidence type="ECO:0000256" key="3">
    <source>
        <dbReference type="PIRSR" id="PIRSR602124-2"/>
    </source>
</evidence>
<dbReference type="GO" id="GO:0046872">
    <property type="term" value="F:metal ion binding"/>
    <property type="evidence" value="ECO:0007669"/>
    <property type="project" value="UniProtKB-KW"/>
</dbReference>
<dbReference type="GO" id="GO:0005740">
    <property type="term" value="C:mitochondrial envelope"/>
    <property type="evidence" value="ECO:0007669"/>
    <property type="project" value="InterPro"/>
</dbReference>
<dbReference type="Pfam" id="PF01215">
    <property type="entry name" value="COX5B"/>
    <property type="match status" value="1"/>
</dbReference>
<dbReference type="PANTHER" id="PTHR10122">
    <property type="entry name" value="CYTOCHROME C OXIDASE SUBUNIT 5B, MITOCHONDRIAL"/>
    <property type="match status" value="1"/>
</dbReference>
<keyword evidence="2 3" id="KW-0862">Zinc</keyword>
<dbReference type="Proteomes" id="UP000242474">
    <property type="component" value="Unassembled WGS sequence"/>
</dbReference>
<proteinExistence type="predicted"/>
<feature type="binding site" evidence="3">
    <location>
        <position position="134"/>
    </location>
    <ligand>
        <name>Zn(2+)</name>
        <dbReference type="ChEBI" id="CHEBI:29105"/>
    </ligand>
</feature>
<dbReference type="InterPro" id="IPR036972">
    <property type="entry name" value="Cyt_c_oxidase_su5b_sf"/>
</dbReference>
<dbReference type="GO" id="GO:0045277">
    <property type="term" value="C:respiratory chain complex IV"/>
    <property type="evidence" value="ECO:0007669"/>
    <property type="project" value="InterPro"/>
</dbReference>
<evidence type="ECO:0000256" key="1">
    <source>
        <dbReference type="ARBA" id="ARBA00022723"/>
    </source>
</evidence>
<dbReference type="AlphaFoldDB" id="A0A2G5B8V1"/>
<feature type="binding site" evidence="3">
    <location>
        <position position="110"/>
    </location>
    <ligand>
        <name>Zn(2+)</name>
        <dbReference type="ChEBI" id="CHEBI:29105"/>
    </ligand>
</feature>
<evidence type="ECO:0000256" key="2">
    <source>
        <dbReference type="ARBA" id="ARBA00022833"/>
    </source>
</evidence>
<dbReference type="OrthoDB" id="10249250at2759"/>
<dbReference type="Gene3D" id="2.60.11.10">
    <property type="entry name" value="Cytochrome c oxidase, subunit Vb"/>
    <property type="match status" value="1"/>
</dbReference>
<dbReference type="PROSITE" id="PS51359">
    <property type="entry name" value="COX5B_2"/>
    <property type="match status" value="1"/>
</dbReference>
<reference evidence="4 5" key="1">
    <citation type="journal article" date="2015" name="Genome Biol. Evol.">
        <title>Phylogenomic analyses indicate that early fungi evolved digesting cell walls of algal ancestors of land plants.</title>
        <authorList>
            <person name="Chang Y."/>
            <person name="Wang S."/>
            <person name="Sekimoto S."/>
            <person name="Aerts A.L."/>
            <person name="Choi C."/>
            <person name="Clum A."/>
            <person name="LaButti K.M."/>
            <person name="Lindquist E.A."/>
            <person name="Yee Ngan C."/>
            <person name="Ohm R.A."/>
            <person name="Salamov A.A."/>
            <person name="Grigoriev I.V."/>
            <person name="Spatafora J.W."/>
            <person name="Berbee M.L."/>
        </authorList>
    </citation>
    <scope>NUCLEOTIDE SEQUENCE [LARGE SCALE GENOMIC DNA]</scope>
    <source>
        <strain evidence="4 5">NRRL 1564</strain>
    </source>
</reference>
<sequence length="161" mass="17874">MFSAARRNLISKAAPAARLSFSRTLRQFSTGAVRLSGGHEVEEIIQGPGPKPGRVPTNFELATGDERKEYLATLEGKQYYDMEPLYLDKKGTRDDPTIVPSGAAWRLIGCQGAPGEDHELLWIRVERAHGIDRCRECGNVFKLSDTGFDPNNLPPLPKEEH</sequence>
<gene>
    <name evidence="4" type="ORF">COEREDRAFT_82147</name>
</gene>
<dbReference type="GO" id="GO:0006123">
    <property type="term" value="P:mitochondrial electron transport, cytochrome c to oxygen"/>
    <property type="evidence" value="ECO:0007669"/>
    <property type="project" value="InterPro"/>
</dbReference>
<dbReference type="STRING" id="763665.A0A2G5B8V1"/>
<feature type="binding site" evidence="3">
    <location>
        <position position="118"/>
    </location>
    <ligand>
        <name>Zn(2+)</name>
        <dbReference type="ChEBI" id="CHEBI:29105"/>
    </ligand>
</feature>
<name>A0A2G5B8V1_COERN</name>
<dbReference type="SUPFAM" id="SSF57802">
    <property type="entry name" value="Rubredoxin-like"/>
    <property type="match status" value="1"/>
</dbReference>
<evidence type="ECO:0000313" key="5">
    <source>
        <dbReference type="Proteomes" id="UP000242474"/>
    </source>
</evidence>
<dbReference type="PANTHER" id="PTHR10122:SF0">
    <property type="entry name" value="CYTOCHROME C OXIDASE SUBUNIT 5B, ISOFORM A-RELATED"/>
    <property type="match status" value="1"/>
</dbReference>
<organism evidence="4 5">
    <name type="scientific">Coemansia reversa (strain ATCC 12441 / NRRL 1564)</name>
    <dbReference type="NCBI Taxonomy" id="763665"/>
    <lineage>
        <taxon>Eukaryota</taxon>
        <taxon>Fungi</taxon>
        <taxon>Fungi incertae sedis</taxon>
        <taxon>Zoopagomycota</taxon>
        <taxon>Kickxellomycotina</taxon>
        <taxon>Kickxellomycetes</taxon>
        <taxon>Kickxellales</taxon>
        <taxon>Kickxellaceae</taxon>
        <taxon>Coemansia</taxon>
    </lineage>
</organism>
<keyword evidence="1 3" id="KW-0479">Metal-binding</keyword>
<dbReference type="EMBL" id="KZ303509">
    <property type="protein sequence ID" value="PIA15157.1"/>
    <property type="molecule type" value="Genomic_DNA"/>
</dbReference>
<dbReference type="InterPro" id="IPR002124">
    <property type="entry name" value="Cyt_c_oxidase_su5b"/>
</dbReference>